<dbReference type="Pfam" id="PF08141">
    <property type="entry name" value="SspH"/>
    <property type="match status" value="1"/>
</dbReference>
<evidence type="ECO:0000256" key="2">
    <source>
        <dbReference type="ARBA" id="ARBA00006573"/>
    </source>
</evidence>
<gene>
    <name evidence="4" type="primary">sspH</name>
    <name evidence="5" type="ORF">ACFFH4_13860</name>
</gene>
<dbReference type="RefSeq" id="WP_273840450.1">
    <property type="nucleotide sequence ID" value="NZ_JAQQWT010000002.1"/>
</dbReference>
<comment type="subcellular location">
    <subcellularLocation>
        <location evidence="1 4">Spore core</location>
    </subcellularLocation>
</comment>
<evidence type="ECO:0000313" key="5">
    <source>
        <dbReference type="EMBL" id="MFC0560127.1"/>
    </source>
</evidence>
<dbReference type="InterPro" id="IPR012610">
    <property type="entry name" value="SASP_SspH"/>
</dbReference>
<organism evidence="5 6">
    <name type="scientific">Halalkalibacter alkalisediminis</name>
    <dbReference type="NCBI Taxonomy" id="935616"/>
    <lineage>
        <taxon>Bacteria</taxon>
        <taxon>Bacillati</taxon>
        <taxon>Bacillota</taxon>
        <taxon>Bacilli</taxon>
        <taxon>Bacillales</taxon>
        <taxon>Bacillaceae</taxon>
        <taxon>Halalkalibacter</taxon>
    </lineage>
</organism>
<reference evidence="5 6" key="1">
    <citation type="submission" date="2024-09" db="EMBL/GenBank/DDBJ databases">
        <authorList>
            <person name="Sun Q."/>
            <person name="Mori K."/>
        </authorList>
    </citation>
    <scope>NUCLEOTIDE SEQUENCE [LARGE SCALE GENOMIC DNA]</scope>
    <source>
        <strain evidence="5 6">NCAIM B.02301</strain>
    </source>
</reference>
<comment type="induction">
    <text evidence="4">Expressed only in the forespore compartment of sporulating cells.</text>
</comment>
<protein>
    <recommendedName>
        <fullName evidence="4">Small, acid-soluble spore protein H</fullName>
        <shortName evidence="4">SASP H</shortName>
    </recommendedName>
</protein>
<evidence type="ECO:0000256" key="4">
    <source>
        <dbReference type="HAMAP-Rule" id="MF_00667"/>
    </source>
</evidence>
<keyword evidence="6" id="KW-1185">Reference proteome</keyword>
<keyword evidence="3 4" id="KW-0749">Sporulation</keyword>
<dbReference type="HAMAP" id="MF_00667">
    <property type="entry name" value="SspH"/>
    <property type="match status" value="1"/>
</dbReference>
<sequence>MIKQRAIEISESPIMANVTYNDIPVYIQKVSDQNETARIFPLDDPQDEKEVNLSSLIEH</sequence>
<dbReference type="Proteomes" id="UP001589833">
    <property type="component" value="Unassembled WGS sequence"/>
</dbReference>
<evidence type="ECO:0000313" key="6">
    <source>
        <dbReference type="Proteomes" id="UP001589833"/>
    </source>
</evidence>
<evidence type="ECO:0000256" key="3">
    <source>
        <dbReference type="ARBA" id="ARBA00022969"/>
    </source>
</evidence>
<comment type="caution">
    <text evidence="5">The sequence shown here is derived from an EMBL/GenBank/DDBJ whole genome shotgun (WGS) entry which is preliminary data.</text>
</comment>
<name>A0ABV6NH87_9BACI</name>
<accession>A0ABV6NH87</accession>
<dbReference type="NCBIfam" id="TIGR02861">
    <property type="entry name" value="SASP_H"/>
    <property type="match status" value="1"/>
</dbReference>
<comment type="similarity">
    <text evidence="2 4">Belongs to the SspH family.</text>
</comment>
<dbReference type="EMBL" id="JBHLTR010000017">
    <property type="protein sequence ID" value="MFC0560127.1"/>
    <property type="molecule type" value="Genomic_DNA"/>
</dbReference>
<proteinExistence type="evidence at transcript level"/>
<evidence type="ECO:0000256" key="1">
    <source>
        <dbReference type="ARBA" id="ARBA00004288"/>
    </source>
</evidence>